<dbReference type="SUPFAM" id="SSF46785">
    <property type="entry name" value="Winged helix' DNA-binding domain"/>
    <property type="match status" value="1"/>
</dbReference>
<reference evidence="7 8" key="1">
    <citation type="submission" date="2019-04" db="EMBL/GenBank/DDBJ databases">
        <title>Salinimonas iocasae sp. nov., a halophilic bacterium isolated from the outer tube casing of tubeworms in Okinawa Trough.</title>
        <authorList>
            <person name="Zhang H."/>
            <person name="Wang H."/>
            <person name="Li C."/>
        </authorList>
    </citation>
    <scope>NUCLEOTIDE SEQUENCE [LARGE SCALE GENOMIC DNA]</scope>
    <source>
        <strain evidence="7 8">KX18D6</strain>
    </source>
</reference>
<dbReference type="GO" id="GO:0003677">
    <property type="term" value="F:DNA binding"/>
    <property type="evidence" value="ECO:0007669"/>
    <property type="project" value="UniProtKB-KW"/>
</dbReference>
<evidence type="ECO:0000256" key="2">
    <source>
        <dbReference type="ARBA" id="ARBA00023015"/>
    </source>
</evidence>
<dbReference type="InterPro" id="IPR000847">
    <property type="entry name" value="LysR_HTH_N"/>
</dbReference>
<protein>
    <submittedName>
        <fullName evidence="7">LysR family transcriptional regulator</fullName>
    </submittedName>
</protein>
<proteinExistence type="inferred from homology"/>
<dbReference type="Pfam" id="PF00126">
    <property type="entry name" value="HTH_1"/>
    <property type="match status" value="1"/>
</dbReference>
<evidence type="ECO:0000256" key="5">
    <source>
        <dbReference type="ARBA" id="ARBA00023163"/>
    </source>
</evidence>
<dbReference type="PANTHER" id="PTHR30293:SF2">
    <property type="entry name" value="TRANSCRIPTIONAL ACTIVATOR PROTEIN NHAR"/>
    <property type="match status" value="1"/>
</dbReference>
<dbReference type="Gene3D" id="3.40.190.290">
    <property type="match status" value="1"/>
</dbReference>
<dbReference type="InterPro" id="IPR005119">
    <property type="entry name" value="LysR_subst-bd"/>
</dbReference>
<dbReference type="GO" id="GO:0003700">
    <property type="term" value="F:DNA-binding transcription factor activity"/>
    <property type="evidence" value="ECO:0007669"/>
    <property type="project" value="InterPro"/>
</dbReference>
<dbReference type="SUPFAM" id="SSF53850">
    <property type="entry name" value="Periplasmic binding protein-like II"/>
    <property type="match status" value="1"/>
</dbReference>
<keyword evidence="4" id="KW-0010">Activator</keyword>
<keyword evidence="8" id="KW-1185">Reference proteome</keyword>
<dbReference type="InterPro" id="IPR036388">
    <property type="entry name" value="WH-like_DNA-bd_sf"/>
</dbReference>
<dbReference type="Proteomes" id="UP000304912">
    <property type="component" value="Chromosome"/>
</dbReference>
<dbReference type="InterPro" id="IPR036390">
    <property type="entry name" value="WH_DNA-bd_sf"/>
</dbReference>
<keyword evidence="3" id="KW-0238">DNA-binding</keyword>
<dbReference type="OrthoDB" id="464481at2"/>
<name>A0A5B7YBK1_9ALTE</name>
<gene>
    <name evidence="7" type="ORF">FBQ74_03880</name>
</gene>
<evidence type="ECO:0000313" key="8">
    <source>
        <dbReference type="Proteomes" id="UP000304912"/>
    </source>
</evidence>
<evidence type="ECO:0000313" key="7">
    <source>
        <dbReference type="EMBL" id="QCZ92663.1"/>
    </source>
</evidence>
<evidence type="ECO:0000259" key="6">
    <source>
        <dbReference type="PROSITE" id="PS50931"/>
    </source>
</evidence>
<evidence type="ECO:0000256" key="3">
    <source>
        <dbReference type="ARBA" id="ARBA00023125"/>
    </source>
</evidence>
<dbReference type="EMBL" id="CP039852">
    <property type="protein sequence ID" value="QCZ92663.1"/>
    <property type="molecule type" value="Genomic_DNA"/>
</dbReference>
<evidence type="ECO:0000256" key="4">
    <source>
        <dbReference type="ARBA" id="ARBA00023159"/>
    </source>
</evidence>
<dbReference type="KEGG" id="salk:FBQ74_03880"/>
<accession>A0A5B7YBK1</accession>
<dbReference type="RefSeq" id="WP_139755412.1">
    <property type="nucleotide sequence ID" value="NZ_CP039852.1"/>
</dbReference>
<organism evidence="7 8">
    <name type="scientific">Salinimonas iocasae</name>
    <dbReference type="NCBI Taxonomy" id="2572577"/>
    <lineage>
        <taxon>Bacteria</taxon>
        <taxon>Pseudomonadati</taxon>
        <taxon>Pseudomonadota</taxon>
        <taxon>Gammaproteobacteria</taxon>
        <taxon>Alteromonadales</taxon>
        <taxon>Alteromonadaceae</taxon>
        <taxon>Alteromonas/Salinimonas group</taxon>
        <taxon>Salinimonas</taxon>
    </lineage>
</organism>
<dbReference type="Pfam" id="PF03466">
    <property type="entry name" value="LysR_substrate"/>
    <property type="match status" value="1"/>
</dbReference>
<comment type="similarity">
    <text evidence="1">Belongs to the LysR transcriptional regulatory family.</text>
</comment>
<dbReference type="PANTHER" id="PTHR30293">
    <property type="entry name" value="TRANSCRIPTIONAL REGULATORY PROTEIN NAC-RELATED"/>
    <property type="match status" value="1"/>
</dbReference>
<feature type="domain" description="HTH lysR-type" evidence="6">
    <location>
        <begin position="4"/>
        <end position="61"/>
    </location>
</feature>
<dbReference type="AlphaFoldDB" id="A0A5B7YBK1"/>
<dbReference type="PROSITE" id="PS50931">
    <property type="entry name" value="HTH_LYSR"/>
    <property type="match status" value="1"/>
</dbReference>
<sequence>MNQLNYRHLYYFYMTAKLGSIASAAKAMHVTPQTVSGLLTTFESQCNQQLFDRSGKRLQLNTLGKQVYQHAQEIFKKGNQLTEMLSAGTEHAISHYTVGLTDAIPKVLAYDFMHQTMLSNPKVRFVFKEGLFDDLLSEMAVNRIDIVLADRGVAPGAAVSAVSQSLGTSAVSFFASPGIASKLKATFPESLNQTPMLMPGVRSGIAYGLSAWLEDRQLFPLQIAEFDDSALLKLFGAEGFGVFCAPSCIARHVEQQYQVKWIGQADTLQEQFFALTRHNQRDNVIARQVIEQATSLLAKEHF</sequence>
<keyword evidence="2" id="KW-0805">Transcription regulation</keyword>
<keyword evidence="5" id="KW-0804">Transcription</keyword>
<dbReference type="Gene3D" id="1.10.10.10">
    <property type="entry name" value="Winged helix-like DNA-binding domain superfamily/Winged helix DNA-binding domain"/>
    <property type="match status" value="1"/>
</dbReference>
<dbReference type="GO" id="GO:2000142">
    <property type="term" value="P:regulation of DNA-templated transcription initiation"/>
    <property type="evidence" value="ECO:0007669"/>
    <property type="project" value="TreeGrafter"/>
</dbReference>
<evidence type="ECO:0000256" key="1">
    <source>
        <dbReference type="ARBA" id="ARBA00009437"/>
    </source>
</evidence>